<dbReference type="EMBL" id="CVRI01000075">
    <property type="protein sequence ID" value="CRL08493.1"/>
    <property type="molecule type" value="Genomic_DNA"/>
</dbReference>
<evidence type="ECO:0000313" key="2">
    <source>
        <dbReference type="Proteomes" id="UP000183832"/>
    </source>
</evidence>
<keyword evidence="2" id="KW-1185">Reference proteome</keyword>
<reference evidence="1 2" key="1">
    <citation type="submission" date="2015-04" db="EMBL/GenBank/DDBJ databases">
        <authorList>
            <person name="Syromyatnikov M.Y."/>
            <person name="Popov V.N."/>
        </authorList>
    </citation>
    <scope>NUCLEOTIDE SEQUENCE [LARGE SCALE GENOMIC DNA]</scope>
</reference>
<name>A0A1J1J7T1_9DIPT</name>
<proteinExistence type="predicted"/>
<protein>
    <submittedName>
        <fullName evidence="1">CLUMA_CG021486, isoform A</fullName>
    </submittedName>
</protein>
<accession>A0A1J1J7T1</accession>
<gene>
    <name evidence="1" type="ORF">CLUMA_CG021486</name>
</gene>
<dbReference type="AlphaFoldDB" id="A0A1J1J7T1"/>
<sequence>MINSFTTSSKVDATAPGIFKTKCFLKIYFQQGRRDKNETVKVNEHGVRLIFHWTYRIFDGFCMKLCGHNVKMVICTTHGKSILLFEQKLIMPLKASDKHQ</sequence>
<organism evidence="1 2">
    <name type="scientific">Clunio marinus</name>
    <dbReference type="NCBI Taxonomy" id="568069"/>
    <lineage>
        <taxon>Eukaryota</taxon>
        <taxon>Metazoa</taxon>
        <taxon>Ecdysozoa</taxon>
        <taxon>Arthropoda</taxon>
        <taxon>Hexapoda</taxon>
        <taxon>Insecta</taxon>
        <taxon>Pterygota</taxon>
        <taxon>Neoptera</taxon>
        <taxon>Endopterygota</taxon>
        <taxon>Diptera</taxon>
        <taxon>Nematocera</taxon>
        <taxon>Chironomoidea</taxon>
        <taxon>Chironomidae</taxon>
        <taxon>Clunio</taxon>
    </lineage>
</organism>
<dbReference type="Proteomes" id="UP000183832">
    <property type="component" value="Unassembled WGS sequence"/>
</dbReference>
<evidence type="ECO:0000313" key="1">
    <source>
        <dbReference type="EMBL" id="CRL08493.1"/>
    </source>
</evidence>